<evidence type="ECO:0000313" key="4">
    <source>
        <dbReference type="Proteomes" id="UP001152592"/>
    </source>
</evidence>
<dbReference type="PANTHER" id="PTHR11037:SF20">
    <property type="entry name" value="PROTEIN GRAINYHEAD"/>
    <property type="match status" value="1"/>
</dbReference>
<comment type="caution">
    <text evidence="3">The sequence shown here is derived from an EMBL/GenBank/DDBJ whole genome shotgun (WGS) entry which is preliminary data.</text>
</comment>
<dbReference type="GO" id="GO:0000978">
    <property type="term" value="F:RNA polymerase II cis-regulatory region sequence-specific DNA binding"/>
    <property type="evidence" value="ECO:0007669"/>
    <property type="project" value="TreeGrafter"/>
</dbReference>
<dbReference type="InterPro" id="IPR040167">
    <property type="entry name" value="TF_CP2-like"/>
</dbReference>
<reference evidence="3" key="1">
    <citation type="submission" date="2021-07" db="EMBL/GenBank/DDBJ databases">
        <authorList>
            <person name="Branca A.L. A."/>
        </authorList>
    </citation>
    <scope>NUCLEOTIDE SEQUENCE</scope>
</reference>
<sequence length="395" mass="43206">MSGTFHSQAGDLHTPTGMHMKNPHHLPNTLNTASQYSHPNGLQPFNPRFAARDMHGSNINMQPAPFAPSSVMHRDTGNDTVENSADGMFLNGMKVETPSNKIQALDLLASPGGETLNPPGEKFRYQVSPRAPTAMIETSSEIPLTYLNKGQPYNIQVVDTTPPPVTDEPIVCRTVIRVSFDEEDQRTDPSASWNLWKEARGLNKSQRPDGKVLAVEYINDTRGAGAQPHHHAQLERNFVDGFSFAWTPKTAAKTPGCDVFVQFNFLSTDFSHSKGVKGVSVRLCAKTELLSPGEGSGVPHSTELSYCKAKLFRDHGAERKQSNDVAHLNKSIGKLNQQVAEAEINGAFAKRRRCNDASDTAQSSDCSTTLSKHGHTSSMDSSSQRVPLKTICDRN</sequence>
<evidence type="ECO:0000256" key="1">
    <source>
        <dbReference type="SAM" id="MobiDB-lite"/>
    </source>
</evidence>
<evidence type="ECO:0000259" key="2">
    <source>
        <dbReference type="PROSITE" id="PS51968"/>
    </source>
</evidence>
<gene>
    <name evidence="3" type="ORF">PSALAMII_LOCUS7140</name>
</gene>
<evidence type="ECO:0000313" key="3">
    <source>
        <dbReference type="EMBL" id="CAG8395776.1"/>
    </source>
</evidence>
<dbReference type="PANTHER" id="PTHR11037">
    <property type="entry name" value="TRANSCRIPTION FACTOR CP2"/>
    <property type="match status" value="1"/>
</dbReference>
<dbReference type="OrthoDB" id="337038at2759"/>
<dbReference type="AlphaFoldDB" id="A0A9W4JFH3"/>
<dbReference type="Proteomes" id="UP001152592">
    <property type="component" value="Unassembled WGS sequence"/>
</dbReference>
<feature type="region of interest" description="Disordered" evidence="1">
    <location>
        <begin position="1"/>
        <end position="75"/>
    </location>
</feature>
<feature type="compositionally biased region" description="Polar residues" evidence="1">
    <location>
        <begin position="28"/>
        <end position="40"/>
    </location>
</feature>
<feature type="region of interest" description="Disordered" evidence="1">
    <location>
        <begin position="358"/>
        <end position="395"/>
    </location>
</feature>
<dbReference type="GO" id="GO:0005634">
    <property type="term" value="C:nucleus"/>
    <property type="evidence" value="ECO:0007669"/>
    <property type="project" value="TreeGrafter"/>
</dbReference>
<feature type="compositionally biased region" description="Polar residues" evidence="1">
    <location>
        <begin position="358"/>
        <end position="385"/>
    </location>
</feature>
<protein>
    <recommendedName>
        <fullName evidence="2">Grh/CP2 DB domain-containing protein</fullName>
    </recommendedName>
</protein>
<dbReference type="Pfam" id="PF04516">
    <property type="entry name" value="CP2"/>
    <property type="match status" value="1"/>
</dbReference>
<accession>A0A9W4JFH3</accession>
<proteinExistence type="predicted"/>
<organism evidence="3 4">
    <name type="scientific">Penicillium salamii</name>
    <dbReference type="NCBI Taxonomy" id="1612424"/>
    <lineage>
        <taxon>Eukaryota</taxon>
        <taxon>Fungi</taxon>
        <taxon>Dikarya</taxon>
        <taxon>Ascomycota</taxon>
        <taxon>Pezizomycotina</taxon>
        <taxon>Eurotiomycetes</taxon>
        <taxon>Eurotiomycetidae</taxon>
        <taxon>Eurotiales</taxon>
        <taxon>Aspergillaceae</taxon>
        <taxon>Penicillium</taxon>
    </lineage>
</organism>
<name>A0A9W4JFH3_9EURO</name>
<dbReference type="PROSITE" id="PS51968">
    <property type="entry name" value="GRH_CP2_DB"/>
    <property type="match status" value="1"/>
</dbReference>
<feature type="domain" description="Grh/CP2 DB" evidence="2">
    <location>
        <begin position="121"/>
        <end position="385"/>
    </location>
</feature>
<dbReference type="GO" id="GO:0001228">
    <property type="term" value="F:DNA-binding transcription activator activity, RNA polymerase II-specific"/>
    <property type="evidence" value="ECO:0007669"/>
    <property type="project" value="TreeGrafter"/>
</dbReference>
<dbReference type="InterPro" id="IPR007604">
    <property type="entry name" value="CP2"/>
</dbReference>
<dbReference type="EMBL" id="CAJVPD010000249">
    <property type="protein sequence ID" value="CAG8395776.1"/>
    <property type="molecule type" value="Genomic_DNA"/>
</dbReference>